<evidence type="ECO:0000256" key="4">
    <source>
        <dbReference type="SAM" id="SignalP"/>
    </source>
</evidence>
<keyword evidence="2" id="KW-1015">Disulfide bond</keyword>
<organism evidence="7 8">
    <name type="scientific">Hydra vulgaris</name>
    <name type="common">Hydra</name>
    <name type="synonym">Hydra attenuata</name>
    <dbReference type="NCBI Taxonomy" id="6087"/>
    <lineage>
        <taxon>Eukaryota</taxon>
        <taxon>Metazoa</taxon>
        <taxon>Cnidaria</taxon>
        <taxon>Hydrozoa</taxon>
        <taxon>Hydroidolina</taxon>
        <taxon>Anthoathecata</taxon>
        <taxon>Aplanulata</taxon>
        <taxon>Hydridae</taxon>
        <taxon>Hydra</taxon>
    </lineage>
</organism>
<evidence type="ECO:0000259" key="5">
    <source>
        <dbReference type="PROSITE" id="PS50228"/>
    </source>
</evidence>
<name>A0ABM4CN03_HYDVU</name>
<evidence type="ECO:0000256" key="2">
    <source>
        <dbReference type="ARBA" id="ARBA00023157"/>
    </source>
</evidence>
<comment type="caution">
    <text evidence="3">Lacks conserved residue(s) required for the propagation of feature annotation.</text>
</comment>
<dbReference type="InterPro" id="IPR036943">
    <property type="entry name" value="FN_type2_sf"/>
</dbReference>
<reference evidence="8" key="1">
    <citation type="submission" date="2025-08" db="UniProtKB">
        <authorList>
            <consortium name="RefSeq"/>
        </authorList>
    </citation>
    <scope>IDENTIFICATION</scope>
</reference>
<keyword evidence="4" id="KW-0732">Signal</keyword>
<dbReference type="Pfam" id="PF02140">
    <property type="entry name" value="SUEL_Lectin"/>
    <property type="match status" value="2"/>
</dbReference>
<feature type="domain" description="SUEL-type lectin" evidence="5">
    <location>
        <begin position="166"/>
        <end position="277"/>
    </location>
</feature>
<sequence length="290" mass="32865">MCVYISRCNLKKRNLKKMSFLKLLFLVLVSFQDYCFVNSYQATLCRDSTYKITCPSNSLINIQSVTYGDQNLPTCSLILINDSISKLCNRNNSCLIESNSELLEVHSCPGIYNYAVISYICYPQKCMQNASNGQCCTFPFVYNSITYDSCTTVNNNGVLWCSMDFVYAGKWGNCTGWCMGFSSEIENDCFGNQSHAVTIYENTSYEVTCTEISLIKIHSAMYGSQEKTKECILNVTDVVQKFCNRTKSCLINSNSTFYGGDPCPGINKYTIVNYICFEEDFNVYNDSRDT</sequence>
<feature type="signal peptide" evidence="4">
    <location>
        <begin position="1"/>
        <end position="39"/>
    </location>
</feature>
<evidence type="ECO:0000256" key="1">
    <source>
        <dbReference type="ARBA" id="ARBA00022737"/>
    </source>
</evidence>
<dbReference type="InterPro" id="IPR000562">
    <property type="entry name" value="FN_type2_dom"/>
</dbReference>
<dbReference type="SUPFAM" id="SSF57440">
    <property type="entry name" value="Kringle-like"/>
    <property type="match status" value="1"/>
</dbReference>
<dbReference type="InterPro" id="IPR000922">
    <property type="entry name" value="Lectin_gal-bd_dom"/>
</dbReference>
<accession>A0ABM4CN03</accession>
<dbReference type="GeneID" id="136085746"/>
<dbReference type="InterPro" id="IPR013806">
    <property type="entry name" value="Kringle-like"/>
</dbReference>
<dbReference type="RefSeq" id="XP_065663194.1">
    <property type="nucleotide sequence ID" value="XM_065807122.1"/>
</dbReference>
<dbReference type="SMART" id="SM00059">
    <property type="entry name" value="FN2"/>
    <property type="match status" value="1"/>
</dbReference>
<protein>
    <submittedName>
        <fullName evidence="8">Uncharacterized protein LOC136085746</fullName>
    </submittedName>
</protein>
<evidence type="ECO:0000313" key="7">
    <source>
        <dbReference type="Proteomes" id="UP001652625"/>
    </source>
</evidence>
<proteinExistence type="predicted"/>
<dbReference type="Gene3D" id="2.60.120.740">
    <property type="match status" value="2"/>
</dbReference>
<evidence type="ECO:0000313" key="8">
    <source>
        <dbReference type="RefSeq" id="XP_065663194.1"/>
    </source>
</evidence>
<dbReference type="Pfam" id="PF00040">
    <property type="entry name" value="fn2"/>
    <property type="match status" value="1"/>
</dbReference>
<dbReference type="PROSITE" id="PS51092">
    <property type="entry name" value="FN2_2"/>
    <property type="match status" value="1"/>
</dbReference>
<dbReference type="PROSITE" id="PS50228">
    <property type="entry name" value="SUEL_LECTIN"/>
    <property type="match status" value="1"/>
</dbReference>
<dbReference type="Gene3D" id="2.10.10.10">
    <property type="entry name" value="Fibronectin, type II, collagen-binding"/>
    <property type="match status" value="1"/>
</dbReference>
<dbReference type="CDD" id="cd22823">
    <property type="entry name" value="Gal_Rha_Lectin"/>
    <property type="match status" value="1"/>
</dbReference>
<keyword evidence="1" id="KW-0677">Repeat</keyword>
<feature type="chain" id="PRO_5046175254" evidence="4">
    <location>
        <begin position="40"/>
        <end position="290"/>
    </location>
</feature>
<dbReference type="Proteomes" id="UP001652625">
    <property type="component" value="Chromosome 10"/>
</dbReference>
<gene>
    <name evidence="8" type="primary">LOC136085746</name>
</gene>
<keyword evidence="7" id="KW-1185">Reference proteome</keyword>
<evidence type="ECO:0000256" key="3">
    <source>
        <dbReference type="PROSITE-ProRule" id="PRU00479"/>
    </source>
</evidence>
<dbReference type="PANTHER" id="PTHR46780">
    <property type="entry name" value="PROTEIN EVA-1"/>
    <property type="match status" value="1"/>
</dbReference>
<feature type="domain" description="Fibronectin type-II" evidence="6">
    <location>
        <begin position="131"/>
        <end position="176"/>
    </location>
</feature>
<evidence type="ECO:0000259" key="6">
    <source>
        <dbReference type="PROSITE" id="PS51092"/>
    </source>
</evidence>
<dbReference type="InterPro" id="IPR043159">
    <property type="entry name" value="Lectin_gal-bd_sf"/>
</dbReference>